<protein>
    <submittedName>
        <fullName evidence="2">Uncharacterized protein</fullName>
    </submittedName>
</protein>
<reference evidence="2 3" key="1">
    <citation type="submission" date="2023-09" db="EMBL/GenBank/DDBJ databases">
        <authorList>
            <person name="Rey-Velasco X."/>
        </authorList>
    </citation>
    <scope>NUCLEOTIDE SEQUENCE [LARGE SCALE GENOMIC DNA]</scope>
    <source>
        <strain evidence="2 3">F225</strain>
    </source>
</reference>
<evidence type="ECO:0000313" key="2">
    <source>
        <dbReference type="EMBL" id="MDT0686468.1"/>
    </source>
</evidence>
<evidence type="ECO:0000256" key="1">
    <source>
        <dbReference type="SAM" id="MobiDB-lite"/>
    </source>
</evidence>
<dbReference type="RefSeq" id="WP_311499794.1">
    <property type="nucleotide sequence ID" value="NZ_JAVRHN010000006.1"/>
</dbReference>
<feature type="region of interest" description="Disordered" evidence="1">
    <location>
        <begin position="77"/>
        <end position="97"/>
    </location>
</feature>
<proteinExistence type="predicted"/>
<gene>
    <name evidence="2" type="ORF">RM541_08825</name>
</gene>
<sequence>MDSKLLAVFFDADEVAYVNPFCKKQNINTQGNNITEALAEDTGSFDLTFSFFCNAPFQFEFFNWDSGIITEETQTYAHHTPSLPESAIERFYPPPRA</sequence>
<accession>A0ABU3DRY2</accession>
<dbReference type="Proteomes" id="UP001253848">
    <property type="component" value="Unassembled WGS sequence"/>
</dbReference>
<dbReference type="EMBL" id="JAVRHN010000006">
    <property type="protein sequence ID" value="MDT0686468.1"/>
    <property type="molecule type" value="Genomic_DNA"/>
</dbReference>
<name>A0ABU3DRY2_9FLAO</name>
<comment type="caution">
    <text evidence="2">The sequence shown here is derived from an EMBL/GenBank/DDBJ whole genome shotgun (WGS) entry which is preliminary data.</text>
</comment>
<organism evidence="2 3">
    <name type="scientific">Autumnicola psychrophila</name>
    <dbReference type="NCBI Taxonomy" id="3075592"/>
    <lineage>
        <taxon>Bacteria</taxon>
        <taxon>Pseudomonadati</taxon>
        <taxon>Bacteroidota</taxon>
        <taxon>Flavobacteriia</taxon>
        <taxon>Flavobacteriales</taxon>
        <taxon>Flavobacteriaceae</taxon>
        <taxon>Autumnicola</taxon>
    </lineage>
</organism>
<evidence type="ECO:0000313" key="3">
    <source>
        <dbReference type="Proteomes" id="UP001253848"/>
    </source>
</evidence>
<keyword evidence="3" id="KW-1185">Reference proteome</keyword>